<dbReference type="Pfam" id="PF02653">
    <property type="entry name" value="BPD_transp_2"/>
    <property type="match status" value="1"/>
</dbReference>
<dbReference type="CDD" id="cd06579">
    <property type="entry name" value="TM_PBP1_transp_AraH_like"/>
    <property type="match status" value="1"/>
</dbReference>
<evidence type="ECO:0000313" key="12">
    <source>
        <dbReference type="EMBL" id="AHG87890.1"/>
    </source>
</evidence>
<keyword evidence="7 11" id="KW-1133">Transmembrane helix</keyword>
<keyword evidence="4" id="KW-1003">Cell membrane</keyword>
<keyword evidence="6 11" id="KW-0812">Transmembrane</keyword>
<evidence type="ECO:0000313" key="13">
    <source>
        <dbReference type="Proteomes" id="UP000019151"/>
    </source>
</evidence>
<dbReference type="HOGENOM" id="CLU_028880_0_2_0"/>
<accession>W0RC47</accession>
<keyword evidence="8 11" id="KW-0472">Membrane</keyword>
<evidence type="ECO:0000256" key="3">
    <source>
        <dbReference type="ARBA" id="ARBA00022448"/>
    </source>
</evidence>
<evidence type="ECO:0000256" key="5">
    <source>
        <dbReference type="ARBA" id="ARBA00022519"/>
    </source>
</evidence>
<evidence type="ECO:0000256" key="10">
    <source>
        <dbReference type="ARBA" id="ARBA00039381"/>
    </source>
</evidence>
<evidence type="ECO:0000256" key="11">
    <source>
        <dbReference type="SAM" id="Phobius"/>
    </source>
</evidence>
<feature type="transmembrane region" description="Helical" evidence="11">
    <location>
        <begin position="194"/>
        <end position="215"/>
    </location>
</feature>
<dbReference type="InterPro" id="IPR001851">
    <property type="entry name" value="ABC_transp_permease"/>
</dbReference>
<dbReference type="STRING" id="861299.J421_0353"/>
<dbReference type="GO" id="GO:0005886">
    <property type="term" value="C:plasma membrane"/>
    <property type="evidence" value="ECO:0007669"/>
    <property type="project" value="UniProtKB-SubCell"/>
</dbReference>
<dbReference type="eggNOG" id="COG1172">
    <property type="taxonomic scope" value="Bacteria"/>
</dbReference>
<keyword evidence="13" id="KW-1185">Reference proteome</keyword>
<dbReference type="Proteomes" id="UP000019151">
    <property type="component" value="Chromosome"/>
</dbReference>
<evidence type="ECO:0000256" key="4">
    <source>
        <dbReference type="ARBA" id="ARBA00022475"/>
    </source>
</evidence>
<feature type="transmembrane region" description="Helical" evidence="11">
    <location>
        <begin position="93"/>
        <end position="113"/>
    </location>
</feature>
<feature type="transmembrane region" description="Helical" evidence="11">
    <location>
        <begin position="279"/>
        <end position="312"/>
    </location>
</feature>
<dbReference type="KEGG" id="gba:J421_0353"/>
<keyword evidence="5" id="KW-0997">Cell inner membrane</keyword>
<evidence type="ECO:0000256" key="7">
    <source>
        <dbReference type="ARBA" id="ARBA00022989"/>
    </source>
</evidence>
<feature type="transmembrane region" description="Helical" evidence="11">
    <location>
        <begin position="65"/>
        <end position="86"/>
    </location>
</feature>
<dbReference type="EMBL" id="CP007128">
    <property type="protein sequence ID" value="AHG87890.1"/>
    <property type="molecule type" value="Genomic_DNA"/>
</dbReference>
<dbReference type="InParanoid" id="W0RC47"/>
<dbReference type="GO" id="GO:0022857">
    <property type="term" value="F:transmembrane transporter activity"/>
    <property type="evidence" value="ECO:0007669"/>
    <property type="project" value="InterPro"/>
</dbReference>
<reference evidence="12 13" key="1">
    <citation type="journal article" date="2014" name="Genome Announc.">
        <title>Genome Sequence and Methylome of Soil Bacterium Gemmatirosa kalamazoonensis KBS708T, a Member of the Rarely Cultivated Gemmatimonadetes Phylum.</title>
        <authorList>
            <person name="Debruyn J.M."/>
            <person name="Radosevich M."/>
            <person name="Wommack K.E."/>
            <person name="Polson S.W."/>
            <person name="Hauser L.J."/>
            <person name="Fawaz M.N."/>
            <person name="Korlach J."/>
            <person name="Tsai Y.C."/>
        </authorList>
    </citation>
    <scope>NUCLEOTIDE SEQUENCE [LARGE SCALE GENOMIC DNA]</scope>
    <source>
        <strain evidence="12 13">KBS708</strain>
    </source>
</reference>
<comment type="subcellular location">
    <subcellularLocation>
        <location evidence="1">Cell membrane</location>
        <topology evidence="1">Multi-pass membrane protein</topology>
    </subcellularLocation>
</comment>
<dbReference type="PANTHER" id="PTHR32196">
    <property type="entry name" value="ABC TRANSPORTER PERMEASE PROTEIN YPHD-RELATED-RELATED"/>
    <property type="match status" value="1"/>
</dbReference>
<evidence type="ECO:0000256" key="9">
    <source>
        <dbReference type="ARBA" id="ARBA00025439"/>
    </source>
</evidence>
<evidence type="ECO:0000256" key="2">
    <source>
        <dbReference type="ARBA" id="ARBA00011262"/>
    </source>
</evidence>
<feature type="transmembrane region" description="Helical" evidence="11">
    <location>
        <begin position="27"/>
        <end position="45"/>
    </location>
</feature>
<organism evidence="12 13">
    <name type="scientific">Gemmatirosa kalamazoonensis</name>
    <dbReference type="NCBI Taxonomy" id="861299"/>
    <lineage>
        <taxon>Bacteria</taxon>
        <taxon>Pseudomonadati</taxon>
        <taxon>Gemmatimonadota</taxon>
        <taxon>Gemmatimonadia</taxon>
        <taxon>Gemmatimonadales</taxon>
        <taxon>Gemmatimonadaceae</taxon>
        <taxon>Gemmatirosa</taxon>
    </lineage>
</organism>
<sequence length="365" mass="37081">MEATASPTTDLPLFRRVSGTLLRSQQLGLVIVLIILGAALTAAAGSHPDRVTGAQVNNFLNAYTLIQMATDASAFAIMGVGATIVIISGGIDLSVGAIYALAGVVMAMVLRAAGPMGPIATVLLGLGACLGVSLVCGLLNGLMVIGLGVHPFIITLGTMWMLRGIAFVISKAESILVPSALTDVVKASLGFRTALYPVPLLVTLLVTVIGSVYLVRTVMGRHVFAIGGNVEASRFSGLGVDRVKLGVYVISGISAGIAAFVGAAFYGSATSSDGTGYELYVIAAAVVGGASLAGGKGSAVSALLGALLIVTIRQAIRTLHLDQNYEWIIIGGALIIAVVLDQSGSRLLARRLAAASATANRPRAA</sequence>
<evidence type="ECO:0000256" key="8">
    <source>
        <dbReference type="ARBA" id="ARBA00023136"/>
    </source>
</evidence>
<name>W0RC47_9BACT</name>
<feature type="transmembrane region" description="Helical" evidence="11">
    <location>
        <begin position="324"/>
        <end position="340"/>
    </location>
</feature>
<protein>
    <recommendedName>
        <fullName evidence="10">Autoinducer 2 import system permease protein LsrD</fullName>
    </recommendedName>
</protein>
<proteinExistence type="predicted"/>
<feature type="transmembrane region" description="Helical" evidence="11">
    <location>
        <begin position="151"/>
        <end position="169"/>
    </location>
</feature>
<dbReference type="PANTHER" id="PTHR32196:SF71">
    <property type="entry name" value="AUTOINDUCER 2 IMPORT SYSTEM PERMEASE PROTEIN LSRD"/>
    <property type="match status" value="1"/>
</dbReference>
<comment type="subunit">
    <text evidence="2">The complex is composed of two ATP-binding proteins (LsrA), two transmembrane proteins (LsrC and LsrD) and a solute-binding protein (LsrB).</text>
</comment>
<dbReference type="AlphaFoldDB" id="W0RC47"/>
<gene>
    <name evidence="12" type="ORF">J421_0353</name>
</gene>
<comment type="function">
    <text evidence="9">Part of the ABC transporter complex LsrABCD involved in autoinducer 2 (AI-2) import. Probably responsible for the translocation of the substrate across the membrane.</text>
</comment>
<feature type="transmembrane region" description="Helical" evidence="11">
    <location>
        <begin position="245"/>
        <end position="267"/>
    </location>
</feature>
<evidence type="ECO:0000256" key="1">
    <source>
        <dbReference type="ARBA" id="ARBA00004651"/>
    </source>
</evidence>
<dbReference type="OrthoDB" id="7284468at2"/>
<feature type="transmembrane region" description="Helical" evidence="11">
    <location>
        <begin position="119"/>
        <end position="139"/>
    </location>
</feature>
<keyword evidence="3" id="KW-0813">Transport</keyword>
<dbReference type="RefSeq" id="WP_025409445.1">
    <property type="nucleotide sequence ID" value="NZ_CP007128.1"/>
</dbReference>
<evidence type="ECO:0000256" key="6">
    <source>
        <dbReference type="ARBA" id="ARBA00022692"/>
    </source>
</evidence>